<evidence type="ECO:0000313" key="6">
    <source>
        <dbReference type="Proteomes" id="UP000092600"/>
    </source>
</evidence>
<evidence type="ECO:0000259" key="4">
    <source>
        <dbReference type="Pfam" id="PF06925"/>
    </source>
</evidence>
<reference evidence="5 6" key="1">
    <citation type="journal article" date="2016" name="DNA Res.">
        <title>The draft genome of MD-2 pineapple using hybrid error correction of long reads.</title>
        <authorList>
            <person name="Redwan R.M."/>
            <person name="Saidin A."/>
            <person name="Kumar S.V."/>
        </authorList>
    </citation>
    <scope>NUCLEOTIDE SEQUENCE [LARGE SCALE GENOMIC DNA]</scope>
    <source>
        <strain evidence="6">cv. MD2</strain>
        <tissue evidence="5">Leaf</tissue>
    </source>
</reference>
<keyword evidence="3" id="KW-0808">Transferase</keyword>
<sequence length="182" mass="21005">MSDTGGGHRASAEALRDAFRIEFGDDYKVRVFVKDLFKDHAGWPLNNMERSYKFMLKHVQLWKVAFHSTSPRWVHNSYLAALAAFYATKFEAGLKKYKPDIIISVHPLMQHIPLWVLKWQALQNRVVFVTVITDLNTCHPTWYAQLVSYQCQQMLLPFRGGFKEGIARGPRAFADSCVWLAN</sequence>
<dbReference type="PANTHER" id="PTHR43025:SF1">
    <property type="entry name" value="MONOGALACTOSYLDIACYLGLYCEROL SYNTHASE 2, CHLOROPLASTIC"/>
    <property type="match status" value="1"/>
</dbReference>
<evidence type="ECO:0000256" key="1">
    <source>
        <dbReference type="ARBA" id="ARBA00006962"/>
    </source>
</evidence>
<dbReference type="Pfam" id="PF06925">
    <property type="entry name" value="MGDG_synth"/>
    <property type="match status" value="1"/>
</dbReference>
<gene>
    <name evidence="5" type="ORF">ACMD2_12015</name>
</gene>
<keyword evidence="2" id="KW-0328">Glycosyltransferase</keyword>
<dbReference type="GO" id="GO:0009247">
    <property type="term" value="P:glycolipid biosynthetic process"/>
    <property type="evidence" value="ECO:0007669"/>
    <property type="project" value="InterPro"/>
</dbReference>
<proteinExistence type="inferred from homology"/>
<evidence type="ECO:0000256" key="2">
    <source>
        <dbReference type="ARBA" id="ARBA00022676"/>
    </source>
</evidence>
<protein>
    <submittedName>
        <fullName evidence="5">Putative monogalactosyldiacylglycerol synthase 3, chloroplastic</fullName>
    </submittedName>
</protein>
<accession>A0A199UPU9</accession>
<dbReference type="GO" id="GO:0016758">
    <property type="term" value="F:hexosyltransferase activity"/>
    <property type="evidence" value="ECO:0007669"/>
    <property type="project" value="InterPro"/>
</dbReference>
<name>A0A199UPU9_ANACO</name>
<dbReference type="GO" id="GO:0016020">
    <property type="term" value="C:membrane"/>
    <property type="evidence" value="ECO:0007669"/>
    <property type="project" value="GOC"/>
</dbReference>
<comment type="similarity">
    <text evidence="1">Belongs to the glycosyltransferase 28 family.</text>
</comment>
<dbReference type="InterPro" id="IPR050519">
    <property type="entry name" value="Glycosyltransf_28_UgtP"/>
</dbReference>
<dbReference type="InterPro" id="IPR009695">
    <property type="entry name" value="Diacylglyc_glucosyltr_N"/>
</dbReference>
<dbReference type="STRING" id="4615.A0A199UPU9"/>
<dbReference type="AlphaFoldDB" id="A0A199UPU9"/>
<dbReference type="PANTHER" id="PTHR43025">
    <property type="entry name" value="MONOGALACTOSYLDIACYLGLYCEROL SYNTHASE"/>
    <property type="match status" value="1"/>
</dbReference>
<evidence type="ECO:0000256" key="3">
    <source>
        <dbReference type="ARBA" id="ARBA00022679"/>
    </source>
</evidence>
<comment type="caution">
    <text evidence="5">The sequence shown here is derived from an EMBL/GenBank/DDBJ whole genome shotgun (WGS) entry which is preliminary data.</text>
</comment>
<organism evidence="5 6">
    <name type="scientific">Ananas comosus</name>
    <name type="common">Pineapple</name>
    <name type="synonym">Ananas ananas</name>
    <dbReference type="NCBI Taxonomy" id="4615"/>
    <lineage>
        <taxon>Eukaryota</taxon>
        <taxon>Viridiplantae</taxon>
        <taxon>Streptophyta</taxon>
        <taxon>Embryophyta</taxon>
        <taxon>Tracheophyta</taxon>
        <taxon>Spermatophyta</taxon>
        <taxon>Magnoliopsida</taxon>
        <taxon>Liliopsida</taxon>
        <taxon>Poales</taxon>
        <taxon>Bromeliaceae</taxon>
        <taxon>Bromelioideae</taxon>
        <taxon>Ananas</taxon>
    </lineage>
</organism>
<evidence type="ECO:0000313" key="5">
    <source>
        <dbReference type="EMBL" id="OAY66779.1"/>
    </source>
</evidence>
<dbReference type="Proteomes" id="UP000092600">
    <property type="component" value="Unassembled WGS sequence"/>
</dbReference>
<feature type="domain" description="Diacylglycerol glucosyltransferase N-terminal" evidence="4">
    <location>
        <begin position="8"/>
        <end position="147"/>
    </location>
</feature>
<dbReference type="EMBL" id="LSRQ01005921">
    <property type="protein sequence ID" value="OAY66779.1"/>
    <property type="molecule type" value="Genomic_DNA"/>
</dbReference>